<keyword evidence="1" id="KW-0472">Membrane</keyword>
<protein>
    <recommendedName>
        <fullName evidence="4">Secreted protein</fullName>
    </recommendedName>
</protein>
<dbReference type="RefSeq" id="WP_022863550.1">
    <property type="nucleotide sequence ID" value="NZ_ATVG01000012.1"/>
</dbReference>
<evidence type="ECO:0000313" key="2">
    <source>
        <dbReference type="EMBL" id="WCZ31669.1"/>
    </source>
</evidence>
<feature type="transmembrane region" description="Helical" evidence="1">
    <location>
        <begin position="21"/>
        <end position="48"/>
    </location>
</feature>
<dbReference type="Proteomes" id="UP001220064">
    <property type="component" value="Chromosome"/>
</dbReference>
<name>A0ABY7U4S1_9CORY</name>
<keyword evidence="1" id="KW-0812">Transmembrane</keyword>
<gene>
    <name evidence="2" type="ORF">CMASS_01025</name>
</gene>
<dbReference type="EMBL" id="CP063189">
    <property type="protein sequence ID" value="WCZ31669.1"/>
    <property type="molecule type" value="Genomic_DNA"/>
</dbReference>
<accession>A0ABY7U4S1</accession>
<sequence>MTVRRLERLERLGNDEGSVTIEAALALSSLVIVAAAVIGAIATLAAYISAVDTAGAAARAHAIGVEFQPPRDTMNVHVGEEGGVVRATVGVKTMVGTLHAEALFPAENVGSTR</sequence>
<keyword evidence="3" id="KW-1185">Reference proteome</keyword>
<keyword evidence="1" id="KW-1133">Transmembrane helix</keyword>
<organism evidence="2 3">
    <name type="scientific">Corynebacterium massiliense DSM 45435</name>
    <dbReference type="NCBI Taxonomy" id="1121364"/>
    <lineage>
        <taxon>Bacteria</taxon>
        <taxon>Bacillati</taxon>
        <taxon>Actinomycetota</taxon>
        <taxon>Actinomycetes</taxon>
        <taxon>Mycobacteriales</taxon>
        <taxon>Corynebacteriaceae</taxon>
        <taxon>Corynebacterium</taxon>
    </lineage>
</organism>
<evidence type="ECO:0000313" key="3">
    <source>
        <dbReference type="Proteomes" id="UP001220064"/>
    </source>
</evidence>
<evidence type="ECO:0008006" key="4">
    <source>
        <dbReference type="Google" id="ProtNLM"/>
    </source>
</evidence>
<evidence type="ECO:0000256" key="1">
    <source>
        <dbReference type="SAM" id="Phobius"/>
    </source>
</evidence>
<reference evidence="2 3" key="1">
    <citation type="submission" date="2020-10" db="EMBL/GenBank/DDBJ databases">
        <title>Complete genome sequence of Corynebacterium massiliense DSM 45435, type strain of Corynebacterium massiliense.</title>
        <authorList>
            <person name="Busche T."/>
            <person name="Kalinowski J."/>
            <person name="Ruckert C."/>
        </authorList>
    </citation>
    <scope>NUCLEOTIDE SEQUENCE [LARGE SCALE GENOMIC DNA]</scope>
    <source>
        <strain evidence="2 3">DSM 45435</strain>
    </source>
</reference>
<proteinExistence type="predicted"/>